<keyword evidence="3" id="KW-1185">Reference proteome</keyword>
<dbReference type="Proteomes" id="UP001142175">
    <property type="component" value="Unassembled WGS sequence"/>
</dbReference>
<evidence type="ECO:0000313" key="2">
    <source>
        <dbReference type="EMBL" id="MCR9014669.1"/>
    </source>
</evidence>
<dbReference type="EMBL" id="JANSUY010000003">
    <property type="protein sequence ID" value="MCR9014669.1"/>
    <property type="molecule type" value="Genomic_DNA"/>
</dbReference>
<evidence type="ECO:0000313" key="3">
    <source>
        <dbReference type="Proteomes" id="UP001142175"/>
    </source>
</evidence>
<dbReference type="InterPro" id="IPR007712">
    <property type="entry name" value="RelE/ParE_toxin"/>
</dbReference>
<organism evidence="2 3">
    <name type="scientific">Aquiflexum gelatinilyticum</name>
    <dbReference type="NCBI Taxonomy" id="2961943"/>
    <lineage>
        <taxon>Bacteria</taxon>
        <taxon>Pseudomonadati</taxon>
        <taxon>Bacteroidota</taxon>
        <taxon>Cytophagia</taxon>
        <taxon>Cytophagales</taxon>
        <taxon>Cyclobacteriaceae</taxon>
        <taxon>Aquiflexum</taxon>
    </lineage>
</organism>
<dbReference type="InterPro" id="IPR035093">
    <property type="entry name" value="RelE/ParE_toxin_dom_sf"/>
</dbReference>
<accession>A0A9X2P7P6</accession>
<protein>
    <submittedName>
        <fullName evidence="2">Type II toxin-antitoxin system RelE/ParE family toxin</fullName>
    </submittedName>
</protein>
<name>A0A9X2P7P6_9BACT</name>
<dbReference type="Pfam" id="PF05016">
    <property type="entry name" value="ParE_toxin"/>
    <property type="match status" value="1"/>
</dbReference>
<comment type="caution">
    <text evidence="2">The sequence shown here is derived from an EMBL/GenBank/DDBJ whole genome shotgun (WGS) entry which is preliminary data.</text>
</comment>
<dbReference type="AlphaFoldDB" id="A0A9X2P7P6"/>
<proteinExistence type="predicted"/>
<sequence>MIKSYTVIFNPQVYDDIKDSLAHYRKETKSEILGQRFLKAVRTNIKKLNKNPLNYQIRYRDIRFLEIVPFPHLAHFRVDEENKIVRVEAIIHPVQDPNKWHSKTSL</sequence>
<dbReference type="Gene3D" id="3.30.2310.20">
    <property type="entry name" value="RelE-like"/>
    <property type="match status" value="1"/>
</dbReference>
<keyword evidence="1" id="KW-1277">Toxin-antitoxin system</keyword>
<evidence type="ECO:0000256" key="1">
    <source>
        <dbReference type="ARBA" id="ARBA00022649"/>
    </source>
</evidence>
<dbReference type="RefSeq" id="WP_258422551.1">
    <property type="nucleotide sequence ID" value="NZ_JANSUY010000003.1"/>
</dbReference>
<gene>
    <name evidence="2" type="ORF">NU887_06440</name>
</gene>
<reference evidence="2" key="1">
    <citation type="submission" date="2022-08" db="EMBL/GenBank/DDBJ databases">
        <authorList>
            <person name="Zhang D."/>
        </authorList>
    </citation>
    <scope>NUCLEOTIDE SEQUENCE</scope>
    <source>
        <strain evidence="2">XJ19-11</strain>
    </source>
</reference>